<accession>A0A1J8QN72</accession>
<dbReference type="SMART" id="SM00320">
    <property type="entry name" value="WD40"/>
    <property type="match status" value="3"/>
</dbReference>
<feature type="compositionally biased region" description="Low complexity" evidence="4">
    <location>
        <begin position="1"/>
        <end position="30"/>
    </location>
</feature>
<dbReference type="InterPro" id="IPR019775">
    <property type="entry name" value="WD40_repeat_CS"/>
</dbReference>
<evidence type="ECO:0000313" key="6">
    <source>
        <dbReference type="EMBL" id="OJA10850.1"/>
    </source>
</evidence>
<evidence type="ECO:0000256" key="4">
    <source>
        <dbReference type="SAM" id="MobiDB-lite"/>
    </source>
</evidence>
<evidence type="ECO:0000256" key="1">
    <source>
        <dbReference type="ARBA" id="ARBA00022574"/>
    </source>
</evidence>
<dbReference type="Gene3D" id="1.20.1280.50">
    <property type="match status" value="1"/>
</dbReference>
<sequence length="1235" mass="131894">MPTPSETSTRSRLSLSRTTSSNTRSSLKTRALSITSDASGCTTIKPNSAKSISTSRSPNATPVPTTSLKRSSISRTTSLLPDAGPPSAFPRSLSASTSTSTIGKHSVNGNKNAVPSTPSRARVASETSVPTPSQKQRASPVINFTSPSPSKHKTNPSVPVRVRTTSSASMSNSASVFGNGETPSHASKRSSALPSPASNHTPSKQNTPSKPSPQTTTPSKPSPLARAQSQHTPPVRHSPGKNTNMHSPSPKVRSTRSNQILGKEPVALLSESQASKNGMGASLVGGTRMRSVFSDGTSSVVGGAVNLNGNGALEDDVWDDGMTFDMVTDAEGEGDEELDQALTHIRTLHSSKLLAYKRLLERAHASSAAQVYHLQAQLSELRTQTQTLNLGNGNANEAEYCVCGGKKKGGYWAGVSGSWGDVEEAEGGEGDLVDAMKRLDERGIRRAMRGLGREGRARVIQIILESALPGDIPLQILILQKYLKSSFDIIGSLSPELALRILREVSVKEVVIAGLVSKKWYAATRHPALWRWHCLRLTASDPVPVRAPAKPDGWYPLYRSLHHRESNFAHALPQSIRFLNGHTNFYFPDAVLRAGWGGFLDGRAQDWVGGEDIWAVDQGGFPGGSIDASTAAIATLFRGDSPFYPSIHPSIHPSIVCFYTPLSLNLLLACIVGEETWTCGSGRLEKAVHNAGATASATLFHVTPSIHPSSASPSLPSSSKRLISGSYDETIRFWDIETGEMKKCLQVKKPVSCVDFLAEEEVFVVGFHDVGRVHLFSSVTFTPLQQLAGHLNGIRAVALSSKNLVSAGADKALVCWDWRAGTKIVRFGQQTTINIGVQIVQSGSEMEGERVVGVTIDGIVRVFSIKRREMISQFKLSELGGSDPVLSAKLFNVGSAPNNMLQWFAAKGSQMTCATKSIILHLQWNEGEDEKNPAETTTMSPTFTGRTLTSPAPSSLNPRSRTVSSLVRPGHTSTPQRRQSALGVSTSSLPKSRLSLGTPITPLSSSFSGSPSGTPLSPMGAAGADGFAIRFGRAAILTAPPKLVALVETPDVAVGAVDPKKRRVVTATRFSSRAGADRRVLMSTHEDKVNFKDYDLDGSVDEDAGPDAGPLTDRANPLFSSPTPSVNIDANIIPLSGAWAALAHATSDRGVKGLFGPLPPKFTGLAVPEKNPMSMQLTHEEVVVGCADGTIYVMNFLGHEYVKEKTRGMEEEEKQEEESSEEEDVSVDRSLILGA</sequence>
<feature type="compositionally biased region" description="Low complexity" evidence="4">
    <location>
        <begin position="1001"/>
        <end position="1018"/>
    </location>
</feature>
<feature type="compositionally biased region" description="Acidic residues" evidence="4">
    <location>
        <begin position="1210"/>
        <end position="1225"/>
    </location>
</feature>
<evidence type="ECO:0000259" key="5">
    <source>
        <dbReference type="Pfam" id="PF12937"/>
    </source>
</evidence>
<comment type="caution">
    <text evidence="6">The sequence shown here is derived from an EMBL/GenBank/DDBJ whole genome shotgun (WGS) entry which is preliminary data.</text>
</comment>
<keyword evidence="7" id="KW-1185">Reference proteome</keyword>
<reference evidence="6 7" key="1">
    <citation type="submission" date="2016-03" db="EMBL/GenBank/DDBJ databases">
        <title>Comparative genomics of the ectomycorrhizal sister species Rhizopogon vinicolor and Rhizopogon vesiculosus (Basidiomycota: Boletales) reveals a divergence of the mating type B locus.</title>
        <authorList>
            <person name="Mujic A.B."/>
            <person name="Kuo A."/>
            <person name="Tritt A."/>
            <person name="Lipzen A."/>
            <person name="Chen C."/>
            <person name="Johnson J."/>
            <person name="Sharma A."/>
            <person name="Barry K."/>
            <person name="Grigoriev I.V."/>
            <person name="Spatafora J.W."/>
        </authorList>
    </citation>
    <scope>NUCLEOTIDE SEQUENCE [LARGE SCALE GENOMIC DNA]</scope>
    <source>
        <strain evidence="6 7">AM-OR11-056</strain>
    </source>
</reference>
<feature type="compositionally biased region" description="Polar residues" evidence="4">
    <location>
        <begin position="181"/>
        <end position="206"/>
    </location>
</feature>
<keyword evidence="2" id="KW-0677">Repeat</keyword>
<feature type="compositionally biased region" description="Polar residues" evidence="4">
    <location>
        <begin position="93"/>
        <end position="149"/>
    </location>
</feature>
<feature type="domain" description="F-box" evidence="5">
    <location>
        <begin position="495"/>
        <end position="536"/>
    </location>
</feature>
<feature type="region of interest" description="Disordered" evidence="4">
    <location>
        <begin position="926"/>
        <end position="1018"/>
    </location>
</feature>
<feature type="compositionally biased region" description="Low complexity" evidence="4">
    <location>
        <begin position="207"/>
        <end position="223"/>
    </location>
</feature>
<dbReference type="InterPro" id="IPR036047">
    <property type="entry name" value="F-box-like_dom_sf"/>
</dbReference>
<feature type="compositionally biased region" description="Polar residues" evidence="4">
    <location>
        <begin position="32"/>
        <end position="79"/>
    </location>
</feature>
<feature type="repeat" description="WD" evidence="3">
    <location>
        <begin position="787"/>
        <end position="826"/>
    </location>
</feature>
<dbReference type="GO" id="GO:0008252">
    <property type="term" value="F:nucleotidase activity"/>
    <property type="evidence" value="ECO:0007669"/>
    <property type="project" value="TreeGrafter"/>
</dbReference>
<feature type="compositionally biased region" description="Polar residues" evidence="4">
    <location>
        <begin position="934"/>
        <end position="990"/>
    </location>
</feature>
<dbReference type="PROSITE" id="PS50082">
    <property type="entry name" value="WD_REPEATS_2"/>
    <property type="match status" value="2"/>
</dbReference>
<dbReference type="InterPro" id="IPR015943">
    <property type="entry name" value="WD40/YVTN_repeat-like_dom_sf"/>
</dbReference>
<dbReference type="AlphaFoldDB" id="A0A1J8QN72"/>
<dbReference type="Pfam" id="PF00400">
    <property type="entry name" value="WD40"/>
    <property type="match status" value="2"/>
</dbReference>
<gene>
    <name evidence="6" type="ORF">AZE42_06129</name>
</gene>
<dbReference type="PANTHER" id="PTHR47438:SF1">
    <property type="entry name" value="PHOSPHATE METABOLISM PROTEIN 8-RELATED"/>
    <property type="match status" value="1"/>
</dbReference>
<name>A0A1J8QN72_9AGAM</name>
<dbReference type="SUPFAM" id="SSF50978">
    <property type="entry name" value="WD40 repeat-like"/>
    <property type="match status" value="1"/>
</dbReference>
<dbReference type="GO" id="GO:0009166">
    <property type="term" value="P:nucleotide catabolic process"/>
    <property type="evidence" value="ECO:0007669"/>
    <property type="project" value="TreeGrafter"/>
</dbReference>
<dbReference type="PROSITE" id="PS00678">
    <property type="entry name" value="WD_REPEATS_1"/>
    <property type="match status" value="1"/>
</dbReference>
<proteinExistence type="predicted"/>
<feature type="region of interest" description="Disordered" evidence="4">
    <location>
        <begin position="1"/>
        <end position="258"/>
    </location>
</feature>
<feature type="repeat" description="WD" evidence="3">
    <location>
        <begin position="722"/>
        <end position="744"/>
    </location>
</feature>
<dbReference type="OrthoDB" id="1065058at2759"/>
<dbReference type="Pfam" id="PF12937">
    <property type="entry name" value="F-box-like"/>
    <property type="match status" value="1"/>
</dbReference>
<protein>
    <recommendedName>
        <fullName evidence="5">F-box domain-containing protein</fullName>
    </recommendedName>
</protein>
<dbReference type="Proteomes" id="UP000183567">
    <property type="component" value="Unassembled WGS sequence"/>
</dbReference>
<dbReference type="GO" id="GO:0006206">
    <property type="term" value="P:pyrimidine nucleobase metabolic process"/>
    <property type="evidence" value="ECO:0007669"/>
    <property type="project" value="TreeGrafter"/>
</dbReference>
<evidence type="ECO:0000313" key="7">
    <source>
        <dbReference type="Proteomes" id="UP000183567"/>
    </source>
</evidence>
<dbReference type="SUPFAM" id="SSF81383">
    <property type="entry name" value="F-box domain"/>
    <property type="match status" value="1"/>
</dbReference>
<dbReference type="InterPro" id="IPR001680">
    <property type="entry name" value="WD40_rpt"/>
</dbReference>
<dbReference type="InterPro" id="IPR052791">
    <property type="entry name" value="SSM1_domain"/>
</dbReference>
<dbReference type="InterPro" id="IPR001810">
    <property type="entry name" value="F-box_dom"/>
</dbReference>
<dbReference type="STRING" id="180088.A0A1J8QN72"/>
<feature type="compositionally biased region" description="Low complexity" evidence="4">
    <location>
        <begin position="166"/>
        <end position="175"/>
    </location>
</feature>
<dbReference type="PANTHER" id="PTHR47438">
    <property type="entry name" value="PHOSPHATE METABOLISM PROTEIN 8-RELATED"/>
    <property type="match status" value="1"/>
</dbReference>
<keyword evidence="1 3" id="KW-0853">WD repeat</keyword>
<dbReference type="InterPro" id="IPR036322">
    <property type="entry name" value="WD40_repeat_dom_sf"/>
</dbReference>
<feature type="region of interest" description="Disordered" evidence="4">
    <location>
        <begin position="1206"/>
        <end position="1235"/>
    </location>
</feature>
<dbReference type="Gene3D" id="2.130.10.10">
    <property type="entry name" value="YVTN repeat-like/Quinoprotein amine dehydrogenase"/>
    <property type="match status" value="1"/>
</dbReference>
<evidence type="ECO:0000256" key="3">
    <source>
        <dbReference type="PROSITE-ProRule" id="PRU00221"/>
    </source>
</evidence>
<organism evidence="6 7">
    <name type="scientific">Rhizopogon vesiculosus</name>
    <dbReference type="NCBI Taxonomy" id="180088"/>
    <lineage>
        <taxon>Eukaryota</taxon>
        <taxon>Fungi</taxon>
        <taxon>Dikarya</taxon>
        <taxon>Basidiomycota</taxon>
        <taxon>Agaricomycotina</taxon>
        <taxon>Agaricomycetes</taxon>
        <taxon>Agaricomycetidae</taxon>
        <taxon>Boletales</taxon>
        <taxon>Suillineae</taxon>
        <taxon>Rhizopogonaceae</taxon>
        <taxon>Rhizopogon</taxon>
    </lineage>
</organism>
<dbReference type="EMBL" id="LVVM01005370">
    <property type="protein sequence ID" value="OJA10850.1"/>
    <property type="molecule type" value="Genomic_DNA"/>
</dbReference>
<evidence type="ECO:0000256" key="2">
    <source>
        <dbReference type="ARBA" id="ARBA00022737"/>
    </source>
</evidence>